<sequence>MPESEMFPLQSVGCEVASCNAPLDFGDATRFRKVEFPEQAGLAANSLLQLVPAKLAAEAASNTYVLRFPKGIRGSLMNLHQGGQSTSMKDATGHFVGTASLYRSDPLSLAAFQVFSIASFATGQYFLTDISSKLTEVNKKLDDLLAFLQTSKRTELLSELTFVKYALANYSTIMLNDAQRIATIGNLQRAKTKAIANIEFYAEQLESSVGGKANESQIQIVLQNKQGVDLASQLYAISGIMETYYSQNWNESYLANIKDDAKPLFALTQNRMIGALRTFSDKVSKELEGRKKNPLAKNEVSKREREVLRVYDTLNSQTESPLLILMTDALNKPSEETELYLRSDGIVYQKV</sequence>
<proteinExistence type="predicted"/>
<accession>A0A8S5TVQ2</accession>
<reference evidence="1" key="1">
    <citation type="journal article" date="2021" name="Proc. Natl. Acad. Sci. U.S.A.">
        <title>A Catalog of Tens of Thousands of Viruses from Human Metagenomes Reveals Hidden Associations with Chronic Diseases.</title>
        <authorList>
            <person name="Tisza M.J."/>
            <person name="Buck C.B."/>
        </authorList>
    </citation>
    <scope>NUCLEOTIDE SEQUENCE</scope>
    <source>
        <strain evidence="1">Ctx254</strain>
    </source>
</reference>
<organism evidence="1">
    <name type="scientific">Siphoviridae sp. ctx254</name>
    <dbReference type="NCBI Taxonomy" id="2825737"/>
    <lineage>
        <taxon>Viruses</taxon>
        <taxon>Duplodnaviria</taxon>
        <taxon>Heunggongvirae</taxon>
        <taxon>Uroviricota</taxon>
        <taxon>Caudoviricetes</taxon>
    </lineage>
</organism>
<dbReference type="EMBL" id="BK015941">
    <property type="protein sequence ID" value="DAF86289.1"/>
    <property type="molecule type" value="Genomic_DNA"/>
</dbReference>
<evidence type="ECO:0000313" key="1">
    <source>
        <dbReference type="EMBL" id="DAF86289.1"/>
    </source>
</evidence>
<name>A0A8S5TVQ2_9CAUD</name>
<protein>
    <submittedName>
        <fullName evidence="1">Uncharacterized protein</fullName>
    </submittedName>
</protein>